<dbReference type="Gene3D" id="3.40.50.1110">
    <property type="entry name" value="SGNH hydrolase"/>
    <property type="match status" value="1"/>
</dbReference>
<dbReference type="CDD" id="cd01831">
    <property type="entry name" value="Endoglucanase_E_like"/>
    <property type="match status" value="1"/>
</dbReference>
<dbReference type="InterPro" id="IPR052762">
    <property type="entry name" value="PCW_deacetylase/CE"/>
</dbReference>
<dbReference type="PANTHER" id="PTHR37834">
    <property type="entry name" value="GDSL-LIKE LIPASE/ACYLHYDROLASE DOMAIN PROTEIN (AFU_ORTHOLOGUE AFUA_2G00620)"/>
    <property type="match status" value="1"/>
</dbReference>
<dbReference type="EMBL" id="CP000383">
    <property type="protein sequence ID" value="ABG58008.1"/>
    <property type="molecule type" value="Genomic_DNA"/>
</dbReference>
<evidence type="ECO:0000259" key="2">
    <source>
        <dbReference type="Pfam" id="PF13472"/>
    </source>
</evidence>
<feature type="signal peptide" evidence="1">
    <location>
        <begin position="1"/>
        <end position="31"/>
    </location>
</feature>
<dbReference type="SUPFAM" id="SSF52266">
    <property type="entry name" value="SGNH hydrolase"/>
    <property type="match status" value="1"/>
</dbReference>
<evidence type="ECO:0000313" key="3">
    <source>
        <dbReference type="EMBL" id="ABG58008.1"/>
    </source>
</evidence>
<accession>A0A6N4SNW1</accession>
<evidence type="ECO:0000313" key="4">
    <source>
        <dbReference type="Proteomes" id="UP000001822"/>
    </source>
</evidence>
<name>A0A6N4SNW1_CYTH3</name>
<evidence type="ECO:0000256" key="1">
    <source>
        <dbReference type="SAM" id="SignalP"/>
    </source>
</evidence>
<dbReference type="InterPro" id="IPR036514">
    <property type="entry name" value="SGNH_hydro_sf"/>
</dbReference>
<organism evidence="3 4">
    <name type="scientific">Cytophaga hutchinsonii (strain ATCC 33406 / DSM 1761 / CIP 103989 / NBRC 15051 / NCIMB 9469 / D465)</name>
    <dbReference type="NCBI Taxonomy" id="269798"/>
    <lineage>
        <taxon>Bacteria</taxon>
        <taxon>Pseudomonadati</taxon>
        <taxon>Bacteroidota</taxon>
        <taxon>Cytophagia</taxon>
        <taxon>Cytophagales</taxon>
        <taxon>Cytophagaceae</taxon>
        <taxon>Cytophaga</taxon>
    </lineage>
</organism>
<dbReference type="AlphaFoldDB" id="A0A6N4SNW1"/>
<dbReference type="InterPro" id="IPR013830">
    <property type="entry name" value="SGNH_hydro"/>
</dbReference>
<dbReference type="Pfam" id="PF13472">
    <property type="entry name" value="Lipase_GDSL_2"/>
    <property type="match status" value="1"/>
</dbReference>
<feature type="chain" id="PRO_5026743507" description="SGNH hydrolase-type esterase domain-containing protein" evidence="1">
    <location>
        <begin position="32"/>
        <end position="387"/>
    </location>
</feature>
<keyword evidence="1" id="KW-0732">Signal</keyword>
<gene>
    <name evidence="3" type="ordered locus">CHU_0721</name>
</gene>
<dbReference type="PROSITE" id="PS51257">
    <property type="entry name" value="PROKAR_LIPOPROTEIN"/>
    <property type="match status" value="1"/>
</dbReference>
<dbReference type="GO" id="GO:0052689">
    <property type="term" value="F:carboxylic ester hydrolase activity"/>
    <property type="evidence" value="ECO:0007669"/>
    <property type="project" value="InterPro"/>
</dbReference>
<feature type="domain" description="SGNH hydrolase-type esterase" evidence="2">
    <location>
        <begin position="164"/>
        <end position="370"/>
    </location>
</feature>
<keyword evidence="4" id="KW-1185">Reference proteome</keyword>
<dbReference type="InterPro" id="IPR037461">
    <property type="entry name" value="CtCE2-like_dom"/>
</dbReference>
<dbReference type="KEGG" id="chu:CHU_0721"/>
<sequence>MHLCYKSAYMIKKIKSVTCLLVLLMSCMSMETTKAPCFISIEKFILVKRGRYEQTKEYISFSNSGTAMGFMAPEEEFYIWIEETSTNISSCNWFVVLSDYKQIGDIRLKPGKHMYKITAPLNSYIQLIKATEAVVGEVRIYGLQLHRPYLQTETILADLKKIQFIGNSITCGYGNMVSVPAPPDGNPLTGFHPANENAYMSYAMQTARKLNADPMLVSYSGKGVYRNFDGDTNETLPQIYDRIHLHDKNSLFWDHANQIPDIIVINLGTNDYFGESQNQPLNDTVFVHRYIAFVDRLSTYYPKAQIICANGSMLNDGWPEGKKCWTRIQENLKKVQEHFQAKGNTKIYTFFFTPQQGPYGEDFHPSLATHTKMAEELTTFIQTVVNK</sequence>
<dbReference type="PANTHER" id="PTHR37834:SF2">
    <property type="entry name" value="ESTERASE, SGNH HYDROLASE-TYPE"/>
    <property type="match status" value="1"/>
</dbReference>
<reference evidence="3 4" key="1">
    <citation type="journal article" date="2007" name="Appl. Environ. Microbiol.">
        <title>Genome sequence of the cellulolytic gliding bacterium Cytophaga hutchinsonii.</title>
        <authorList>
            <person name="Xie G."/>
            <person name="Bruce D.C."/>
            <person name="Challacombe J.F."/>
            <person name="Chertkov O."/>
            <person name="Detter J.C."/>
            <person name="Gilna P."/>
            <person name="Han C.S."/>
            <person name="Lucas S."/>
            <person name="Misra M."/>
            <person name="Myers G.L."/>
            <person name="Richardson P."/>
            <person name="Tapia R."/>
            <person name="Thayer N."/>
            <person name="Thompson L.S."/>
            <person name="Brettin T.S."/>
            <person name="Henrissat B."/>
            <person name="Wilson D.B."/>
            <person name="McBride M.J."/>
        </authorList>
    </citation>
    <scope>NUCLEOTIDE SEQUENCE [LARGE SCALE GENOMIC DNA]</scope>
    <source>
        <strain evidence="4">ATCC 33406 / DSM 1761 / CIP 103989 / NBRC 15051 / NCIMB 9469 / D465</strain>
    </source>
</reference>
<dbReference type="Proteomes" id="UP000001822">
    <property type="component" value="Chromosome"/>
</dbReference>
<protein>
    <recommendedName>
        <fullName evidence="2">SGNH hydrolase-type esterase domain-containing protein</fullName>
    </recommendedName>
</protein>
<proteinExistence type="predicted"/>